<dbReference type="AlphaFoldDB" id="A0A844GRD4"/>
<keyword evidence="3" id="KW-1003">Cell membrane</keyword>
<evidence type="ECO:0000256" key="5">
    <source>
        <dbReference type="ARBA" id="ARBA00022960"/>
    </source>
</evidence>
<reference evidence="9 10" key="1">
    <citation type="submission" date="2019-11" db="EMBL/GenBank/DDBJ databases">
        <title>Isolation of a new High Light Tolerant Cyanobacteria.</title>
        <authorList>
            <person name="Dobson Z."/>
            <person name="Vaughn N."/>
            <person name="Vaughn M."/>
            <person name="Fromme P."/>
            <person name="Mazor Y."/>
        </authorList>
    </citation>
    <scope>NUCLEOTIDE SEQUENCE [LARGE SCALE GENOMIC DNA]</scope>
    <source>
        <strain evidence="9 10">0216</strain>
    </source>
</reference>
<keyword evidence="7 8" id="KW-0472">Membrane</keyword>
<feature type="transmembrane region" description="Helical" evidence="8">
    <location>
        <begin position="12"/>
        <end position="30"/>
    </location>
</feature>
<dbReference type="EMBL" id="WMIA01000003">
    <property type="protein sequence ID" value="MTF38103.1"/>
    <property type="molecule type" value="Genomic_DNA"/>
</dbReference>
<evidence type="ECO:0000256" key="1">
    <source>
        <dbReference type="ARBA" id="ARBA00004651"/>
    </source>
</evidence>
<keyword evidence="5" id="KW-0133">Cell shape</keyword>
<comment type="caution">
    <text evidence="9">The sequence shown here is derived from an EMBL/GenBank/DDBJ whole genome shotgun (WGS) entry which is preliminary data.</text>
</comment>
<evidence type="ECO:0000313" key="10">
    <source>
        <dbReference type="Proteomes" id="UP000437131"/>
    </source>
</evidence>
<evidence type="ECO:0000256" key="3">
    <source>
        <dbReference type="ARBA" id="ARBA00022475"/>
    </source>
</evidence>
<feature type="transmembrane region" description="Helical" evidence="8">
    <location>
        <begin position="75"/>
        <end position="94"/>
    </location>
</feature>
<dbReference type="GO" id="GO:0005886">
    <property type="term" value="C:plasma membrane"/>
    <property type="evidence" value="ECO:0007669"/>
    <property type="project" value="UniProtKB-SubCell"/>
</dbReference>
<organism evidence="9 10">
    <name type="scientific">Cyanobacterium aponinum 0216</name>
    <dbReference type="NCBI Taxonomy" id="2676140"/>
    <lineage>
        <taxon>Bacteria</taxon>
        <taxon>Bacillati</taxon>
        <taxon>Cyanobacteriota</taxon>
        <taxon>Cyanophyceae</taxon>
        <taxon>Oscillatoriophycideae</taxon>
        <taxon>Chroococcales</taxon>
        <taxon>Geminocystaceae</taxon>
        <taxon>Cyanobacterium</taxon>
    </lineage>
</organism>
<evidence type="ECO:0000256" key="2">
    <source>
        <dbReference type="ARBA" id="ARBA00007776"/>
    </source>
</evidence>
<gene>
    <name evidence="9" type="primary">mreD</name>
    <name evidence="9" type="ORF">GGC33_04100</name>
</gene>
<feature type="transmembrane region" description="Helical" evidence="8">
    <location>
        <begin position="106"/>
        <end position="127"/>
    </location>
</feature>
<keyword evidence="4 8" id="KW-0812">Transmembrane</keyword>
<dbReference type="Proteomes" id="UP000437131">
    <property type="component" value="Unassembled WGS sequence"/>
</dbReference>
<name>A0A844GRD4_9CHRO</name>
<evidence type="ECO:0000313" key="9">
    <source>
        <dbReference type="EMBL" id="MTF38103.1"/>
    </source>
</evidence>
<dbReference type="Pfam" id="PF04093">
    <property type="entry name" value="MreD"/>
    <property type="match status" value="1"/>
</dbReference>
<dbReference type="RefSeq" id="WP_099436875.1">
    <property type="nucleotide sequence ID" value="NZ_WMIA01000003.1"/>
</dbReference>
<dbReference type="NCBIfam" id="TIGR03426">
    <property type="entry name" value="shape_MreD"/>
    <property type="match status" value="1"/>
</dbReference>
<protein>
    <submittedName>
        <fullName evidence="9">Rod shape-determining protein MreD</fullName>
    </submittedName>
</protein>
<comment type="similarity">
    <text evidence="2">Belongs to the MreD family.</text>
</comment>
<evidence type="ECO:0000256" key="6">
    <source>
        <dbReference type="ARBA" id="ARBA00022989"/>
    </source>
</evidence>
<feature type="transmembrane region" description="Helical" evidence="8">
    <location>
        <begin position="147"/>
        <end position="166"/>
    </location>
</feature>
<accession>A0A844GRD4</accession>
<sequence length="168" mass="19222">MKVWQNFWWQRLIIIVSIAACCILLMVRISGLELLGVTPNWLLIWLVTWSVRRNIWQSAIASICLGLIWDSLTGVFPSHVLGLLVVGIFTSNVYGKEYIKEDLISIMLIVFGMAIINETITALQYSIQTQVPLTDIWLNYQKNSLTSAIISSLWTPLVYYPLNYLVNK</sequence>
<evidence type="ECO:0000256" key="7">
    <source>
        <dbReference type="ARBA" id="ARBA00023136"/>
    </source>
</evidence>
<proteinExistence type="inferred from homology"/>
<dbReference type="InterPro" id="IPR007227">
    <property type="entry name" value="Cell_shape_determining_MreD"/>
</dbReference>
<comment type="subcellular location">
    <subcellularLocation>
        <location evidence="1">Cell membrane</location>
        <topology evidence="1">Multi-pass membrane protein</topology>
    </subcellularLocation>
</comment>
<evidence type="ECO:0000256" key="4">
    <source>
        <dbReference type="ARBA" id="ARBA00022692"/>
    </source>
</evidence>
<dbReference type="GO" id="GO:0008360">
    <property type="term" value="P:regulation of cell shape"/>
    <property type="evidence" value="ECO:0007669"/>
    <property type="project" value="UniProtKB-KW"/>
</dbReference>
<evidence type="ECO:0000256" key="8">
    <source>
        <dbReference type="SAM" id="Phobius"/>
    </source>
</evidence>
<keyword evidence="6 8" id="KW-1133">Transmembrane helix</keyword>